<keyword evidence="1" id="KW-0812">Transmembrane</keyword>
<name>A0ABT6NGN0_9FIRM</name>
<evidence type="ECO:0000313" key="2">
    <source>
        <dbReference type="EMBL" id="MDH8679593.1"/>
    </source>
</evidence>
<gene>
    <name evidence="2" type="ORF">QE109_15645</name>
</gene>
<accession>A0ABT6NGN0</accession>
<reference evidence="2 3" key="1">
    <citation type="submission" date="2023-04" db="EMBL/GenBank/DDBJ databases">
        <title>Fusibacter bizertensis strain WBS, isolated from littoral bottom sediments of the Arctic seas - biochemical and genomic analysis.</title>
        <authorList>
            <person name="Brioukhanov A.L."/>
        </authorList>
    </citation>
    <scope>NUCLEOTIDE SEQUENCE [LARGE SCALE GENOMIC DNA]</scope>
    <source>
        <strain evidence="2 3">WBS</strain>
    </source>
</reference>
<dbReference type="Proteomes" id="UP001158045">
    <property type="component" value="Unassembled WGS sequence"/>
</dbReference>
<keyword evidence="1" id="KW-0472">Membrane</keyword>
<keyword evidence="1" id="KW-1133">Transmembrane helix</keyword>
<evidence type="ECO:0000256" key="1">
    <source>
        <dbReference type="SAM" id="Phobius"/>
    </source>
</evidence>
<sequence length="113" mass="12947">MHNNSVKCNHCSKEITSKEDLVISKWYSFIFKKYHKECYTQVVSEHQNKVSKPLDLKSNIISLAILNVIILAFVILTVGTTKLTFVGLLLLAIIGLDIPYFLIWLKVLRPLTK</sequence>
<organism evidence="2 3">
    <name type="scientific">Fusibacter bizertensis</name>
    <dbReference type="NCBI Taxonomy" id="1488331"/>
    <lineage>
        <taxon>Bacteria</taxon>
        <taxon>Bacillati</taxon>
        <taxon>Bacillota</taxon>
        <taxon>Clostridia</taxon>
        <taxon>Eubacteriales</taxon>
        <taxon>Eubacteriales Family XII. Incertae Sedis</taxon>
        <taxon>Fusibacter</taxon>
    </lineage>
</organism>
<proteinExistence type="predicted"/>
<evidence type="ECO:0000313" key="3">
    <source>
        <dbReference type="Proteomes" id="UP001158045"/>
    </source>
</evidence>
<feature type="transmembrane region" description="Helical" evidence="1">
    <location>
        <begin position="85"/>
        <end position="105"/>
    </location>
</feature>
<dbReference type="EMBL" id="JARYZI010000013">
    <property type="protein sequence ID" value="MDH8679593.1"/>
    <property type="molecule type" value="Genomic_DNA"/>
</dbReference>
<dbReference type="RefSeq" id="WP_281095489.1">
    <property type="nucleotide sequence ID" value="NZ_JARYZI010000013.1"/>
</dbReference>
<protein>
    <submittedName>
        <fullName evidence="2">Uncharacterized protein</fullName>
    </submittedName>
</protein>
<feature type="transmembrane region" description="Helical" evidence="1">
    <location>
        <begin position="60"/>
        <end position="79"/>
    </location>
</feature>
<comment type="caution">
    <text evidence="2">The sequence shown here is derived from an EMBL/GenBank/DDBJ whole genome shotgun (WGS) entry which is preliminary data.</text>
</comment>
<keyword evidence="3" id="KW-1185">Reference proteome</keyword>